<proteinExistence type="inferred from homology"/>
<dbReference type="PANTHER" id="PTHR11690:SF288">
    <property type="entry name" value="AMILORIDE-SENSITIVE NA+ CHANNEL-RELATED"/>
    <property type="match status" value="1"/>
</dbReference>
<dbReference type="PANTHER" id="PTHR11690">
    <property type="entry name" value="AMILORIDE-SENSITIVE SODIUM CHANNEL-RELATED"/>
    <property type="match status" value="1"/>
</dbReference>
<gene>
    <name evidence="14" type="primary">Nach_3</name>
    <name evidence="14" type="ORF">g.4843</name>
</gene>
<dbReference type="Gene3D" id="1.10.287.820">
    <property type="entry name" value="Acid-sensing ion channel domain"/>
    <property type="match status" value="1"/>
</dbReference>
<dbReference type="InterPro" id="IPR001873">
    <property type="entry name" value="ENaC"/>
</dbReference>
<keyword evidence="8 12" id="KW-0406">Ion transport</keyword>
<dbReference type="EMBL" id="GGMS01006498">
    <property type="protein sequence ID" value="MBY75701.1"/>
    <property type="molecule type" value="Transcribed_RNA"/>
</dbReference>
<keyword evidence="4 12" id="KW-0894">Sodium channel</keyword>
<dbReference type="OrthoDB" id="6021021at2759"/>
<evidence type="ECO:0000256" key="10">
    <source>
        <dbReference type="ARBA" id="ARBA00023201"/>
    </source>
</evidence>
<organism evidence="14">
    <name type="scientific">Sipha flava</name>
    <name type="common">yellow sugarcane aphid</name>
    <dbReference type="NCBI Taxonomy" id="143950"/>
    <lineage>
        <taxon>Eukaryota</taxon>
        <taxon>Metazoa</taxon>
        <taxon>Ecdysozoa</taxon>
        <taxon>Arthropoda</taxon>
        <taxon>Hexapoda</taxon>
        <taxon>Insecta</taxon>
        <taxon>Pterygota</taxon>
        <taxon>Neoptera</taxon>
        <taxon>Paraneoptera</taxon>
        <taxon>Hemiptera</taxon>
        <taxon>Sternorrhyncha</taxon>
        <taxon>Aphidomorpha</taxon>
        <taxon>Aphidoidea</taxon>
        <taxon>Aphididae</taxon>
        <taxon>Sipha</taxon>
    </lineage>
</organism>
<comment type="subcellular location">
    <subcellularLocation>
        <location evidence="1">Membrane</location>
        <topology evidence="1">Multi-pass membrane protein</topology>
    </subcellularLocation>
</comment>
<feature type="transmembrane region" description="Helical" evidence="13">
    <location>
        <begin position="294"/>
        <end position="319"/>
    </location>
</feature>
<evidence type="ECO:0000256" key="8">
    <source>
        <dbReference type="ARBA" id="ARBA00023065"/>
    </source>
</evidence>
<name>A0A2S2QDE3_9HEMI</name>
<evidence type="ECO:0000256" key="3">
    <source>
        <dbReference type="ARBA" id="ARBA00022448"/>
    </source>
</evidence>
<reference evidence="14" key="1">
    <citation type="submission" date="2018-04" db="EMBL/GenBank/DDBJ databases">
        <title>Transcriptome assembly of Sipha flava.</title>
        <authorList>
            <person name="Scully E.D."/>
            <person name="Geib S.M."/>
            <person name="Palmer N.A."/>
            <person name="Koch K."/>
            <person name="Bradshaw J."/>
            <person name="Heng-Moss T."/>
            <person name="Sarath G."/>
        </authorList>
    </citation>
    <scope>NUCLEOTIDE SEQUENCE</scope>
</reference>
<evidence type="ECO:0000256" key="4">
    <source>
        <dbReference type="ARBA" id="ARBA00022461"/>
    </source>
</evidence>
<evidence type="ECO:0000256" key="9">
    <source>
        <dbReference type="ARBA" id="ARBA00023136"/>
    </source>
</evidence>
<evidence type="ECO:0000256" key="1">
    <source>
        <dbReference type="ARBA" id="ARBA00004141"/>
    </source>
</evidence>
<evidence type="ECO:0000313" key="14">
    <source>
        <dbReference type="EMBL" id="MBY75701.1"/>
    </source>
</evidence>
<evidence type="ECO:0000256" key="6">
    <source>
        <dbReference type="ARBA" id="ARBA00022989"/>
    </source>
</evidence>
<sequence length="346" mass="39082">MQVPDNDVCSVWVQETFTSYGLCYSFNMMPMGDLLNGVDEWSQDGGYGWKNYSSGWQPDSGYSDDALDNHLPVRTISNSEYYSAKMKLDLHTDDFSRECARGLDAFYILIHSPAEWPDRSHPTLIASVNTLETLSVKPIVITTSKYLISLDPAKRSCYFQNERKLKFFKIYTQKNCILECRSNNMLDKCGCVPFYHLRTKNTLVCGTSKISCWIAASHTSSETCGCLPDCNELYFKLSPAKAKFSQSIQQTGVEGTSLTSSVLLSVFYRHRNYIGFNRIMTSTFGQFIGNVGGIMGLCLGFSFLSLAEIIYFLTLRPLVNFFNNKKKMKKVDPVSVFGKIPTSFTE</sequence>
<evidence type="ECO:0000256" key="12">
    <source>
        <dbReference type="RuleBase" id="RU000679"/>
    </source>
</evidence>
<evidence type="ECO:0000256" key="7">
    <source>
        <dbReference type="ARBA" id="ARBA00023053"/>
    </source>
</evidence>
<dbReference type="AlphaFoldDB" id="A0A2S2QDE3"/>
<dbReference type="Pfam" id="PF00858">
    <property type="entry name" value="ASC"/>
    <property type="match status" value="1"/>
</dbReference>
<keyword evidence="5 12" id="KW-0812">Transmembrane</keyword>
<accession>A0A2S2QDE3</accession>
<keyword evidence="9 13" id="KW-0472">Membrane</keyword>
<keyword evidence="7" id="KW-0915">Sodium</keyword>
<comment type="similarity">
    <text evidence="2 12">Belongs to the amiloride-sensitive sodium channel (TC 1.A.6) family.</text>
</comment>
<evidence type="ECO:0000256" key="5">
    <source>
        <dbReference type="ARBA" id="ARBA00022692"/>
    </source>
</evidence>
<evidence type="ECO:0000256" key="2">
    <source>
        <dbReference type="ARBA" id="ARBA00007193"/>
    </source>
</evidence>
<keyword evidence="3 12" id="KW-0813">Transport</keyword>
<keyword evidence="11 12" id="KW-0407">Ion channel</keyword>
<dbReference type="Gene3D" id="1.10.287.770">
    <property type="entry name" value="YojJ-like"/>
    <property type="match status" value="1"/>
</dbReference>
<dbReference type="GO" id="GO:0005886">
    <property type="term" value="C:plasma membrane"/>
    <property type="evidence" value="ECO:0007669"/>
    <property type="project" value="TreeGrafter"/>
</dbReference>
<keyword evidence="10 12" id="KW-0739">Sodium transport</keyword>
<protein>
    <submittedName>
        <fullName evidence="14">Sodium channel protein Nach</fullName>
    </submittedName>
</protein>
<evidence type="ECO:0000256" key="13">
    <source>
        <dbReference type="SAM" id="Phobius"/>
    </source>
</evidence>
<dbReference type="GO" id="GO:0015280">
    <property type="term" value="F:ligand-gated sodium channel activity"/>
    <property type="evidence" value="ECO:0007669"/>
    <property type="project" value="TreeGrafter"/>
</dbReference>
<keyword evidence="6 13" id="KW-1133">Transmembrane helix</keyword>
<evidence type="ECO:0000256" key="11">
    <source>
        <dbReference type="ARBA" id="ARBA00023303"/>
    </source>
</evidence>